<dbReference type="PRINTS" id="PR00080">
    <property type="entry name" value="SDRFAMILY"/>
</dbReference>
<reference evidence="3" key="1">
    <citation type="submission" date="2021-12" db="EMBL/GenBank/DDBJ databases">
        <authorList>
            <person name="Criscuolo A."/>
        </authorList>
    </citation>
    <scope>NUCLEOTIDE SEQUENCE</scope>
    <source>
        <strain evidence="3">CIP111894</strain>
    </source>
</reference>
<dbReference type="PROSITE" id="PS00061">
    <property type="entry name" value="ADH_SHORT"/>
    <property type="match status" value="1"/>
</dbReference>
<keyword evidence="4" id="KW-1185">Reference proteome</keyword>
<dbReference type="PRINTS" id="PR00081">
    <property type="entry name" value="GDHRDH"/>
</dbReference>
<dbReference type="NCBIfam" id="NF005559">
    <property type="entry name" value="PRK07231.1"/>
    <property type="match status" value="1"/>
</dbReference>
<organism evidence="3 4">
    <name type="scientific">Paenibacillus pseudetheri</name>
    <dbReference type="NCBI Taxonomy" id="2897682"/>
    <lineage>
        <taxon>Bacteria</taxon>
        <taxon>Bacillati</taxon>
        <taxon>Bacillota</taxon>
        <taxon>Bacilli</taxon>
        <taxon>Bacillales</taxon>
        <taxon>Paenibacillaceae</taxon>
        <taxon>Paenibacillus</taxon>
    </lineage>
</organism>
<evidence type="ECO:0000256" key="1">
    <source>
        <dbReference type="ARBA" id="ARBA00006484"/>
    </source>
</evidence>
<dbReference type="SUPFAM" id="SSF51735">
    <property type="entry name" value="NAD(P)-binding Rossmann-fold domains"/>
    <property type="match status" value="1"/>
</dbReference>
<comment type="caution">
    <text evidence="3">The sequence shown here is derived from an EMBL/GenBank/DDBJ whole genome shotgun (WGS) entry which is preliminary data.</text>
</comment>
<dbReference type="InterPro" id="IPR002347">
    <property type="entry name" value="SDR_fam"/>
</dbReference>
<dbReference type="PANTHER" id="PTHR42879">
    <property type="entry name" value="3-OXOACYL-(ACYL-CARRIER-PROTEIN) REDUCTASE"/>
    <property type="match status" value="1"/>
</dbReference>
<evidence type="ECO:0000313" key="3">
    <source>
        <dbReference type="EMBL" id="CAH1058189.1"/>
    </source>
</evidence>
<name>A0ABM9BGJ9_9BACL</name>
<dbReference type="Gene3D" id="3.40.50.720">
    <property type="entry name" value="NAD(P)-binding Rossmann-like Domain"/>
    <property type="match status" value="1"/>
</dbReference>
<evidence type="ECO:0000259" key="2">
    <source>
        <dbReference type="SMART" id="SM00822"/>
    </source>
</evidence>
<dbReference type="InterPro" id="IPR020904">
    <property type="entry name" value="Sc_DH/Rdtase_CS"/>
</dbReference>
<evidence type="ECO:0000313" key="4">
    <source>
        <dbReference type="Proteomes" id="UP000838749"/>
    </source>
</evidence>
<dbReference type="Proteomes" id="UP000838749">
    <property type="component" value="Unassembled WGS sequence"/>
</dbReference>
<proteinExistence type="inferred from homology"/>
<dbReference type="SMART" id="SM00822">
    <property type="entry name" value="PKS_KR"/>
    <property type="match status" value="1"/>
</dbReference>
<keyword evidence="3" id="KW-0560">Oxidoreductase</keyword>
<dbReference type="NCBIfam" id="NF009466">
    <property type="entry name" value="PRK12826.1-2"/>
    <property type="match status" value="1"/>
</dbReference>
<dbReference type="InterPro" id="IPR036291">
    <property type="entry name" value="NAD(P)-bd_dom_sf"/>
</dbReference>
<gene>
    <name evidence="3" type="primary">fabG_7</name>
    <name evidence="3" type="ORF">PAECIP111894_04362</name>
</gene>
<dbReference type="Pfam" id="PF13561">
    <property type="entry name" value="adh_short_C2"/>
    <property type="match status" value="1"/>
</dbReference>
<dbReference type="InterPro" id="IPR050259">
    <property type="entry name" value="SDR"/>
</dbReference>
<dbReference type="EMBL" id="CAKMAB010000030">
    <property type="protein sequence ID" value="CAH1058189.1"/>
    <property type="molecule type" value="Genomic_DNA"/>
</dbReference>
<dbReference type="RefSeq" id="WP_234539656.1">
    <property type="nucleotide sequence ID" value="NZ_CAKMAB010000030.1"/>
</dbReference>
<accession>A0ABM9BGJ9</accession>
<sequence length="244" mass="26446">MFGHMKGRTALVTGGSRGIGESIVKLLSSQGVKVAFTYHQQEADIQQYGEMSDVKQYRMNLTDKKSIESVALEVENDFGTIDYLVNNAGVTSDGYMMLMSEENWDRVVDTDLKGLFLLTKNVLPIMMKHKRGSIVNLSSVAGVSGVVGQANYCAAKAGVIGLTKALSKEVATKNVRVNAVAPGYVETNMIRSMAPKLIDSFKARIPLRRTADPEEIANVILFLLSDLSSYITGETIVVDGGLTS</sequence>
<dbReference type="InterPro" id="IPR057326">
    <property type="entry name" value="KR_dom"/>
</dbReference>
<dbReference type="GO" id="GO:0004316">
    <property type="term" value="F:3-oxoacyl-[acyl-carrier-protein] reductase (NADPH) activity"/>
    <property type="evidence" value="ECO:0007669"/>
    <property type="project" value="UniProtKB-EC"/>
</dbReference>
<protein>
    <submittedName>
        <fullName evidence="3">3-oxoacyl-[acyl-carrier-protein] reductase FabG</fullName>
        <ecNumber evidence="3">1.1.1.100</ecNumber>
    </submittedName>
</protein>
<comment type="similarity">
    <text evidence="1">Belongs to the short-chain dehydrogenases/reductases (SDR) family.</text>
</comment>
<dbReference type="PANTHER" id="PTHR42879:SF2">
    <property type="entry name" value="3-OXOACYL-[ACYL-CARRIER-PROTEIN] REDUCTASE FABG"/>
    <property type="match status" value="1"/>
</dbReference>
<dbReference type="EC" id="1.1.1.100" evidence="3"/>
<feature type="domain" description="Ketoreductase" evidence="2">
    <location>
        <begin position="8"/>
        <end position="183"/>
    </location>
</feature>